<feature type="transmembrane region" description="Helical" evidence="1">
    <location>
        <begin position="137"/>
        <end position="165"/>
    </location>
</feature>
<feature type="transmembrane region" description="Helical" evidence="1">
    <location>
        <begin position="78"/>
        <end position="103"/>
    </location>
</feature>
<comment type="caution">
    <text evidence="2">The sequence shown here is derived from an EMBL/GenBank/DDBJ whole genome shotgun (WGS) entry which is preliminary data.</text>
</comment>
<keyword evidence="3" id="KW-1185">Reference proteome</keyword>
<evidence type="ECO:0000313" key="3">
    <source>
        <dbReference type="Proteomes" id="UP000261284"/>
    </source>
</evidence>
<keyword evidence="1" id="KW-0472">Membrane</keyword>
<dbReference type="GO" id="GO:0005548">
    <property type="term" value="F:phospholipid transporter activity"/>
    <property type="evidence" value="ECO:0007669"/>
    <property type="project" value="TreeGrafter"/>
</dbReference>
<dbReference type="PANTHER" id="PTHR30188">
    <property type="entry name" value="ABC TRANSPORTER PERMEASE PROTEIN-RELATED"/>
    <property type="match status" value="1"/>
</dbReference>
<name>A0A3E1NKU7_9BACT</name>
<accession>A0A3E1NKU7</accession>
<dbReference type="InterPro" id="IPR030802">
    <property type="entry name" value="Permease_MalE"/>
</dbReference>
<dbReference type="Pfam" id="PF02405">
    <property type="entry name" value="MlaE"/>
    <property type="match status" value="1"/>
</dbReference>
<dbReference type="EMBL" id="QTJU01000002">
    <property type="protein sequence ID" value="RFM28560.1"/>
    <property type="molecule type" value="Genomic_DNA"/>
</dbReference>
<dbReference type="AlphaFoldDB" id="A0A3E1NKU7"/>
<feature type="transmembrane region" description="Helical" evidence="1">
    <location>
        <begin position="222"/>
        <end position="241"/>
    </location>
</feature>
<reference evidence="2 3" key="1">
    <citation type="submission" date="2018-08" db="EMBL/GenBank/DDBJ databases">
        <title>Chitinophagaceae sp. K23C18032701, a novel bacterium isolated from forest soil.</title>
        <authorList>
            <person name="Wang C."/>
        </authorList>
    </citation>
    <scope>NUCLEOTIDE SEQUENCE [LARGE SCALE GENOMIC DNA]</scope>
    <source>
        <strain evidence="2 3">K23C18032701</strain>
    </source>
</reference>
<keyword evidence="1" id="KW-0812">Transmembrane</keyword>
<keyword evidence="1" id="KW-1133">Transmembrane helix</keyword>
<feature type="transmembrane region" description="Helical" evidence="1">
    <location>
        <begin position="185"/>
        <end position="210"/>
    </location>
</feature>
<organism evidence="2 3">
    <name type="scientific">Deminuibacter soli</name>
    <dbReference type="NCBI Taxonomy" id="2291815"/>
    <lineage>
        <taxon>Bacteria</taxon>
        <taxon>Pseudomonadati</taxon>
        <taxon>Bacteroidota</taxon>
        <taxon>Chitinophagia</taxon>
        <taxon>Chitinophagales</taxon>
        <taxon>Chitinophagaceae</taxon>
        <taxon>Deminuibacter</taxon>
    </lineage>
</organism>
<feature type="transmembrane region" description="Helical" evidence="1">
    <location>
        <begin position="36"/>
        <end position="58"/>
    </location>
</feature>
<gene>
    <name evidence="2" type="ORF">DXN05_07095</name>
</gene>
<dbReference type="OrthoDB" id="9810518at2"/>
<protein>
    <submittedName>
        <fullName evidence="2">ABC transporter permease</fullName>
    </submittedName>
</protein>
<proteinExistence type="predicted"/>
<evidence type="ECO:0000313" key="2">
    <source>
        <dbReference type="EMBL" id="RFM28560.1"/>
    </source>
</evidence>
<evidence type="ECO:0000256" key="1">
    <source>
        <dbReference type="SAM" id="Phobius"/>
    </source>
</evidence>
<dbReference type="RefSeq" id="WP_116846550.1">
    <property type="nucleotide sequence ID" value="NZ_QTJU01000002.1"/>
</dbReference>
<dbReference type="Proteomes" id="UP000261284">
    <property type="component" value="Unassembled WGS sequence"/>
</dbReference>
<sequence length="246" mass="27452">MTGYFEQIGRYTLLLQHTFKRPLNARMFWKELLRQCVYAGIDTVWIIALLASFIGMVITLQMSYLVPPGLVPKPLMAMIARDFCLLELLPAGLAAVLSGIIGYRMAYELGYMQINEQVAALEVMGINSRNYLVLPRLLACMYTMPCLIIVAITCCIGAGLALAAWTGFMSVQEYIQGITMNFKPYNLSVCMVKTTVFSFIIPTVSTCCGYHARHDAQQVSMAAVRAVMYNCVLVIGFDYLISDIML</sequence>
<dbReference type="PANTHER" id="PTHR30188:SF4">
    <property type="entry name" value="PROTEIN TRIGALACTOSYLDIACYLGLYCEROL 1, CHLOROPLASTIC"/>
    <property type="match status" value="1"/>
</dbReference>
<dbReference type="GO" id="GO:0043190">
    <property type="term" value="C:ATP-binding cassette (ABC) transporter complex"/>
    <property type="evidence" value="ECO:0007669"/>
    <property type="project" value="InterPro"/>
</dbReference>